<organism evidence="4 5">
    <name type="scientific">Pikeienuella piscinae</name>
    <dbReference type="NCBI Taxonomy" id="2748098"/>
    <lineage>
        <taxon>Bacteria</taxon>
        <taxon>Pseudomonadati</taxon>
        <taxon>Pseudomonadota</taxon>
        <taxon>Alphaproteobacteria</taxon>
        <taxon>Rhodobacterales</taxon>
        <taxon>Paracoccaceae</taxon>
        <taxon>Pikeienuella</taxon>
    </lineage>
</organism>
<dbReference type="SUPFAM" id="SSF47384">
    <property type="entry name" value="Homodimeric domain of signal transducing histidine kinase"/>
    <property type="match status" value="1"/>
</dbReference>
<dbReference type="EMBL" id="CP049056">
    <property type="protein sequence ID" value="QIE55497.1"/>
    <property type="molecule type" value="Genomic_DNA"/>
</dbReference>
<evidence type="ECO:0000313" key="4">
    <source>
        <dbReference type="EMBL" id="QIE55497.1"/>
    </source>
</evidence>
<evidence type="ECO:0000256" key="2">
    <source>
        <dbReference type="ARBA" id="ARBA00012438"/>
    </source>
</evidence>
<dbReference type="InterPro" id="IPR058227">
    <property type="entry name" value="RSP_7527-like"/>
</dbReference>
<accession>A0A7L5BYA2</accession>
<dbReference type="InterPro" id="IPR036097">
    <property type="entry name" value="HisK_dim/P_sf"/>
</dbReference>
<dbReference type="KEGG" id="hdh:G5B40_08515"/>
<comment type="catalytic activity">
    <reaction evidence="1">
        <text>ATP + protein L-histidine = ADP + protein N-phospho-L-histidine.</text>
        <dbReference type="EC" id="2.7.13.3"/>
    </reaction>
</comment>
<keyword evidence="5" id="KW-1185">Reference proteome</keyword>
<proteinExistence type="predicted"/>
<dbReference type="Gene3D" id="1.10.287.130">
    <property type="match status" value="1"/>
</dbReference>
<evidence type="ECO:0000256" key="1">
    <source>
        <dbReference type="ARBA" id="ARBA00000085"/>
    </source>
</evidence>
<dbReference type="CDD" id="cd00082">
    <property type="entry name" value="HisKA"/>
    <property type="match status" value="1"/>
</dbReference>
<dbReference type="Pfam" id="PF00512">
    <property type="entry name" value="HisKA"/>
    <property type="match status" value="1"/>
</dbReference>
<dbReference type="AlphaFoldDB" id="A0A7L5BYA2"/>
<feature type="domain" description="Signal transduction histidine kinase dimerisation/phosphoacceptor" evidence="3">
    <location>
        <begin position="63"/>
        <end position="111"/>
    </location>
</feature>
<dbReference type="GO" id="GO:0000155">
    <property type="term" value="F:phosphorelay sensor kinase activity"/>
    <property type="evidence" value="ECO:0007669"/>
    <property type="project" value="InterPro"/>
</dbReference>
<dbReference type="NCBIfam" id="NF046098">
    <property type="entry name" value="RSP_7527_fam"/>
    <property type="match status" value="1"/>
</dbReference>
<dbReference type="InterPro" id="IPR003661">
    <property type="entry name" value="HisK_dim/P_dom"/>
</dbReference>
<sequence length="118" mass="13293">MSHASRSEGFGKTPEFLVPDITFEEIDAAMSRARRLRAEAVAAGFAGLWRAPARLFTRRAAPHHVRTSLTALRSSAEILRDNPEIDPAQRRRLVDIVLAEEARLERLIGRYDRSERAA</sequence>
<dbReference type="EC" id="2.7.13.3" evidence="2"/>
<dbReference type="Proteomes" id="UP000503336">
    <property type="component" value="Chromosome"/>
</dbReference>
<gene>
    <name evidence="4" type="ORF">G5B40_08515</name>
</gene>
<reference evidence="4 5" key="1">
    <citation type="submission" date="2020-02" db="EMBL/GenBank/DDBJ databases">
        <title>complete genome sequence of Rhodobacteraceae bacterium.</title>
        <authorList>
            <person name="Park J."/>
            <person name="Kim Y.-S."/>
            <person name="Kim K.-H."/>
        </authorList>
    </citation>
    <scope>NUCLEOTIDE SEQUENCE [LARGE SCALE GENOMIC DNA]</scope>
    <source>
        <strain evidence="4 5">RR4-56</strain>
    </source>
</reference>
<name>A0A7L5BYA2_9RHOB</name>
<evidence type="ECO:0000313" key="5">
    <source>
        <dbReference type="Proteomes" id="UP000503336"/>
    </source>
</evidence>
<evidence type="ECO:0000259" key="3">
    <source>
        <dbReference type="Pfam" id="PF00512"/>
    </source>
</evidence>
<protein>
    <recommendedName>
        <fullName evidence="2">histidine kinase</fullName>
        <ecNumber evidence="2">2.7.13.3</ecNumber>
    </recommendedName>
</protein>
<dbReference type="RefSeq" id="WP_165097492.1">
    <property type="nucleotide sequence ID" value="NZ_CP049056.1"/>
</dbReference>